<evidence type="ECO:0000313" key="2">
    <source>
        <dbReference type="EMBL" id="RKO70630.1"/>
    </source>
</evidence>
<organism evidence="2 3">
    <name type="scientific">Sphingobacterium puteale</name>
    <dbReference type="NCBI Taxonomy" id="2420510"/>
    <lineage>
        <taxon>Bacteria</taxon>
        <taxon>Pseudomonadati</taxon>
        <taxon>Bacteroidota</taxon>
        <taxon>Sphingobacteriia</taxon>
        <taxon>Sphingobacteriales</taxon>
        <taxon>Sphingobacteriaceae</taxon>
        <taxon>Sphingobacterium</taxon>
    </lineage>
</organism>
<evidence type="ECO:0000313" key="3">
    <source>
        <dbReference type="Proteomes" id="UP000282423"/>
    </source>
</evidence>
<keyword evidence="2" id="KW-0255">Endonuclease</keyword>
<dbReference type="InterPro" id="IPR050410">
    <property type="entry name" value="CCR4/nocturin_mRNA_transcr"/>
</dbReference>
<dbReference type="GO" id="GO:0000175">
    <property type="term" value="F:3'-5'-RNA exonuclease activity"/>
    <property type="evidence" value="ECO:0007669"/>
    <property type="project" value="TreeGrafter"/>
</dbReference>
<protein>
    <submittedName>
        <fullName evidence="2">Endonuclease/exonuclease/phosphatase family protein</fullName>
    </submittedName>
</protein>
<comment type="caution">
    <text evidence="2">The sequence shown here is derived from an EMBL/GenBank/DDBJ whole genome shotgun (WGS) entry which is preliminary data.</text>
</comment>
<accession>A0A420VW76</accession>
<dbReference type="PANTHER" id="PTHR12121:SF36">
    <property type="entry name" value="ENDONUCLEASE_EXONUCLEASE_PHOSPHATASE DOMAIN-CONTAINING PROTEIN"/>
    <property type="match status" value="1"/>
</dbReference>
<dbReference type="EMBL" id="RBWS01000011">
    <property type="protein sequence ID" value="RKO70630.1"/>
    <property type="molecule type" value="Genomic_DNA"/>
</dbReference>
<dbReference type="InterPro" id="IPR005135">
    <property type="entry name" value="Endo/exonuclease/phosphatase"/>
</dbReference>
<dbReference type="Gene3D" id="3.60.10.10">
    <property type="entry name" value="Endonuclease/exonuclease/phosphatase"/>
    <property type="match status" value="1"/>
</dbReference>
<dbReference type="Proteomes" id="UP000282423">
    <property type="component" value="Unassembled WGS sequence"/>
</dbReference>
<keyword evidence="3" id="KW-1185">Reference proteome</keyword>
<dbReference type="RefSeq" id="WP_121125153.1">
    <property type="nucleotide sequence ID" value="NZ_RBWS01000011.1"/>
</dbReference>
<keyword evidence="2" id="KW-0269">Exonuclease</keyword>
<dbReference type="SUPFAM" id="SSF56219">
    <property type="entry name" value="DNase I-like"/>
    <property type="match status" value="1"/>
</dbReference>
<dbReference type="OrthoDB" id="9793162at2"/>
<feature type="domain" description="Endonuclease/exonuclease/phosphatase" evidence="1">
    <location>
        <begin position="47"/>
        <end position="301"/>
    </location>
</feature>
<dbReference type="GO" id="GO:0004519">
    <property type="term" value="F:endonuclease activity"/>
    <property type="evidence" value="ECO:0007669"/>
    <property type="project" value="UniProtKB-KW"/>
</dbReference>
<dbReference type="Pfam" id="PF03372">
    <property type="entry name" value="Exo_endo_phos"/>
    <property type="match status" value="1"/>
</dbReference>
<keyword evidence="2" id="KW-0540">Nuclease</keyword>
<dbReference type="InterPro" id="IPR036691">
    <property type="entry name" value="Endo/exonu/phosph_ase_sf"/>
</dbReference>
<evidence type="ECO:0000259" key="1">
    <source>
        <dbReference type="Pfam" id="PF03372"/>
    </source>
</evidence>
<dbReference type="CDD" id="cd09083">
    <property type="entry name" value="EEP-1"/>
    <property type="match status" value="1"/>
</dbReference>
<sequence>MIRDTNKDLLGRRGFLQKLGAAALVSLLPLDDTVASGFVKKDNLRVLTCNIRVDLEEDAAKGLGWQQRRAACLEVIKRQRPDIIGFQEVLYNQFIAIKDAMPEYVALGFDGPEMDAIKTGYHGIAKNPVLFSKKRFELLAAGTYWLSETPLIGGSVSWGSARARNACWVRLYDRYSKKEFRLVNLHLDHVNAEAKLKQIAVVLDESAQYADGLVQVMTGDFNVGPDSQVHQNVLSAGWKDTFIELHGAKDFGGTTHGFKGEQYEKKDRAKKIDFIFTKGPVVPKASVIIKDNVKGIYPSDHYFLFAELEL</sequence>
<name>A0A420VW76_9SPHI</name>
<keyword evidence="2" id="KW-0378">Hydrolase</keyword>
<dbReference type="PANTHER" id="PTHR12121">
    <property type="entry name" value="CARBON CATABOLITE REPRESSOR PROTEIN 4"/>
    <property type="match status" value="1"/>
</dbReference>
<proteinExistence type="predicted"/>
<gene>
    <name evidence="2" type="ORF">D7322_15240</name>
</gene>
<reference evidence="2 3" key="1">
    <citation type="submission" date="2018-10" db="EMBL/GenBank/DDBJ databases">
        <title>Sphingobacterium sp. M05W1-28.</title>
        <authorList>
            <person name="Cai H."/>
        </authorList>
    </citation>
    <scope>NUCLEOTIDE SEQUENCE [LARGE SCALE GENOMIC DNA]</scope>
    <source>
        <strain evidence="2 3">M05W1-28</strain>
    </source>
</reference>
<dbReference type="AlphaFoldDB" id="A0A420VW76"/>